<protein>
    <submittedName>
        <fullName evidence="3">Uncharacterized protein</fullName>
    </submittedName>
</protein>
<sequence>MDRLRNMLIMIQFSLAVAGLAQCAAPVAFLDGGMLAFLVALTVSAASARLEHEDSDCEDRLVSDDDRHSTPASTIGDEMDMCRIADLDDVGFQPDEPKPKLLCAAETPLDSLPSDDSADEPTAPAPDTHPAVPTHDDPLDGAICASAHAHGCHLVIIDQSSGEVGAYSPASSSAYSLMFLAFQKHFAVVQQAWNTAQAFRDLAMQRLQLAQSYRQDATQIGCSLVLDYICQTVWELELQAQADLREAAKWDWEYQVRYEGMTLAVGVLAQAVAEKGLLESVFAVPPFGV</sequence>
<reference evidence="3" key="1">
    <citation type="journal article" date="2020" name="bioRxiv">
        <title>Comparative genomics of Chlamydomonas.</title>
        <authorList>
            <person name="Craig R.J."/>
            <person name="Hasan A.R."/>
            <person name="Ness R.W."/>
            <person name="Keightley P.D."/>
        </authorList>
    </citation>
    <scope>NUCLEOTIDE SEQUENCE</scope>
    <source>
        <strain evidence="3">SAG 7.73</strain>
    </source>
</reference>
<keyword evidence="4" id="KW-1185">Reference proteome</keyword>
<feature type="chain" id="PRO_5032657203" evidence="2">
    <location>
        <begin position="19"/>
        <end position="289"/>
    </location>
</feature>
<accession>A0A835VQQ2</accession>
<comment type="caution">
    <text evidence="3">The sequence shown here is derived from an EMBL/GenBank/DDBJ whole genome shotgun (WGS) entry which is preliminary data.</text>
</comment>
<proteinExistence type="predicted"/>
<dbReference type="EMBL" id="JAEHOC010000067">
    <property type="protein sequence ID" value="KAG2424255.1"/>
    <property type="molecule type" value="Genomic_DNA"/>
</dbReference>
<feature type="region of interest" description="Disordered" evidence="1">
    <location>
        <begin position="109"/>
        <end position="136"/>
    </location>
</feature>
<gene>
    <name evidence="3" type="ORF">HXX76_014638</name>
</gene>
<dbReference type="OrthoDB" id="555610at2759"/>
<keyword evidence="2" id="KW-0732">Signal</keyword>
<name>A0A835VQQ2_CHLIN</name>
<dbReference type="AlphaFoldDB" id="A0A835VQQ2"/>
<evidence type="ECO:0000256" key="1">
    <source>
        <dbReference type="SAM" id="MobiDB-lite"/>
    </source>
</evidence>
<feature type="compositionally biased region" description="Basic and acidic residues" evidence="1">
    <location>
        <begin position="58"/>
        <end position="69"/>
    </location>
</feature>
<feature type="signal peptide" evidence="2">
    <location>
        <begin position="1"/>
        <end position="18"/>
    </location>
</feature>
<evidence type="ECO:0000313" key="4">
    <source>
        <dbReference type="Proteomes" id="UP000650467"/>
    </source>
</evidence>
<feature type="region of interest" description="Disordered" evidence="1">
    <location>
        <begin position="53"/>
        <end position="75"/>
    </location>
</feature>
<evidence type="ECO:0000256" key="2">
    <source>
        <dbReference type="SAM" id="SignalP"/>
    </source>
</evidence>
<dbReference type="Proteomes" id="UP000650467">
    <property type="component" value="Unassembled WGS sequence"/>
</dbReference>
<evidence type="ECO:0000313" key="3">
    <source>
        <dbReference type="EMBL" id="KAG2424255.1"/>
    </source>
</evidence>
<organism evidence="3 4">
    <name type="scientific">Chlamydomonas incerta</name>
    <dbReference type="NCBI Taxonomy" id="51695"/>
    <lineage>
        <taxon>Eukaryota</taxon>
        <taxon>Viridiplantae</taxon>
        <taxon>Chlorophyta</taxon>
        <taxon>core chlorophytes</taxon>
        <taxon>Chlorophyceae</taxon>
        <taxon>CS clade</taxon>
        <taxon>Chlamydomonadales</taxon>
        <taxon>Chlamydomonadaceae</taxon>
        <taxon>Chlamydomonas</taxon>
    </lineage>
</organism>